<feature type="region of interest" description="Disordered" evidence="1">
    <location>
        <begin position="39"/>
        <end position="58"/>
    </location>
</feature>
<organism evidence="2 3">
    <name type="scientific">Hibiscus sabdariffa</name>
    <name type="common">roselle</name>
    <dbReference type="NCBI Taxonomy" id="183260"/>
    <lineage>
        <taxon>Eukaryota</taxon>
        <taxon>Viridiplantae</taxon>
        <taxon>Streptophyta</taxon>
        <taxon>Embryophyta</taxon>
        <taxon>Tracheophyta</taxon>
        <taxon>Spermatophyta</taxon>
        <taxon>Magnoliopsida</taxon>
        <taxon>eudicotyledons</taxon>
        <taxon>Gunneridae</taxon>
        <taxon>Pentapetalae</taxon>
        <taxon>rosids</taxon>
        <taxon>malvids</taxon>
        <taxon>Malvales</taxon>
        <taxon>Malvaceae</taxon>
        <taxon>Malvoideae</taxon>
        <taxon>Hibiscus</taxon>
    </lineage>
</organism>
<reference evidence="2 3" key="1">
    <citation type="journal article" date="2024" name="G3 (Bethesda)">
        <title>Genome assembly of Hibiscus sabdariffa L. provides insights into metabolisms of medicinal natural products.</title>
        <authorList>
            <person name="Kim T."/>
        </authorList>
    </citation>
    <scope>NUCLEOTIDE SEQUENCE [LARGE SCALE GENOMIC DNA]</scope>
    <source>
        <strain evidence="2">TK-2024</strain>
        <tissue evidence="2">Old leaves</tissue>
    </source>
</reference>
<dbReference type="EMBL" id="JBBPBN010000011">
    <property type="protein sequence ID" value="KAK9029024.1"/>
    <property type="molecule type" value="Genomic_DNA"/>
</dbReference>
<dbReference type="Proteomes" id="UP001396334">
    <property type="component" value="Unassembled WGS sequence"/>
</dbReference>
<accession>A0ABR2SV62</accession>
<evidence type="ECO:0000313" key="2">
    <source>
        <dbReference type="EMBL" id="KAK9029024.1"/>
    </source>
</evidence>
<name>A0ABR2SV62_9ROSI</name>
<keyword evidence="3" id="KW-1185">Reference proteome</keyword>
<evidence type="ECO:0000313" key="3">
    <source>
        <dbReference type="Proteomes" id="UP001396334"/>
    </source>
</evidence>
<protein>
    <submittedName>
        <fullName evidence="2">Uncharacterized protein</fullName>
    </submittedName>
</protein>
<comment type="caution">
    <text evidence="2">The sequence shown here is derived from an EMBL/GenBank/DDBJ whole genome shotgun (WGS) entry which is preliminary data.</text>
</comment>
<gene>
    <name evidence="2" type="ORF">V6N11_026153</name>
</gene>
<evidence type="ECO:0000256" key="1">
    <source>
        <dbReference type="SAM" id="MobiDB-lite"/>
    </source>
</evidence>
<proteinExistence type="predicted"/>
<sequence>MVSQRINNEEQAIQYHRANYPAKSPYANYLISASKYTDEHHATHDLSPTRDERTSSLDIHRNLTVSSILYLENKNP</sequence>